<proteinExistence type="predicted"/>
<dbReference type="AlphaFoldDB" id="A0A172YBS9"/>
<reference evidence="1 2" key="1">
    <citation type="submission" date="2016-04" db="EMBL/GenBank/DDBJ databases">
        <title>Complete Genome Sequence of Halotalea alkalilenta IHB B 13600.</title>
        <authorList>
            <person name="Swarnkar M.K."/>
            <person name="Sharma A."/>
            <person name="Kaushal K."/>
            <person name="Soni R."/>
            <person name="Rana S."/>
            <person name="Singh A.K."/>
            <person name="Gulati A."/>
        </authorList>
    </citation>
    <scope>NUCLEOTIDE SEQUENCE [LARGE SCALE GENOMIC DNA]</scope>
    <source>
        <strain evidence="1 2">IHB B 13600</strain>
    </source>
</reference>
<evidence type="ECO:0008006" key="3">
    <source>
        <dbReference type="Google" id="ProtNLM"/>
    </source>
</evidence>
<protein>
    <recommendedName>
        <fullName evidence="3">ABC transporter domain-containing protein</fullName>
    </recommendedName>
</protein>
<dbReference type="KEGG" id="haa:A5892_03670"/>
<dbReference type="STRING" id="376489.A5892_03670"/>
<dbReference type="RefSeq" id="WP_064121650.1">
    <property type="nucleotide sequence ID" value="NZ_CP015243.1"/>
</dbReference>
<organism evidence="1 2">
    <name type="scientific">Halotalea alkalilenta</name>
    <dbReference type="NCBI Taxonomy" id="376489"/>
    <lineage>
        <taxon>Bacteria</taxon>
        <taxon>Pseudomonadati</taxon>
        <taxon>Pseudomonadota</taxon>
        <taxon>Gammaproteobacteria</taxon>
        <taxon>Oceanospirillales</taxon>
        <taxon>Halomonadaceae</taxon>
        <taxon>Halotalea</taxon>
    </lineage>
</organism>
<accession>A0A172YBS9</accession>
<sequence>MLGLIEILMEDYELSVLLVSRQPDEIAPLCRRIAFIAEGGVAWHGASSALGEEAASMEVRRYLGGASRDGVDHVVILLI</sequence>
<dbReference type="EMBL" id="CP015243">
    <property type="protein sequence ID" value="ANF56674.1"/>
    <property type="molecule type" value="Genomic_DNA"/>
</dbReference>
<name>A0A172YBS9_9GAMM</name>
<keyword evidence="2" id="KW-1185">Reference proteome</keyword>
<evidence type="ECO:0000313" key="2">
    <source>
        <dbReference type="Proteomes" id="UP000077875"/>
    </source>
</evidence>
<gene>
    <name evidence="1" type="ORF">A5892_03670</name>
</gene>
<evidence type="ECO:0000313" key="1">
    <source>
        <dbReference type="EMBL" id="ANF56674.1"/>
    </source>
</evidence>
<dbReference type="Proteomes" id="UP000077875">
    <property type="component" value="Chromosome"/>
</dbReference>